<feature type="chain" id="PRO_5004219942" evidence="5">
    <location>
        <begin position="22"/>
        <end position="301"/>
    </location>
</feature>
<evidence type="ECO:0000259" key="6">
    <source>
        <dbReference type="Pfam" id="PF04069"/>
    </source>
</evidence>
<dbReference type="GO" id="GO:0015871">
    <property type="term" value="P:choline transport"/>
    <property type="evidence" value="ECO:0007669"/>
    <property type="project" value="TreeGrafter"/>
</dbReference>
<comment type="subcellular location">
    <subcellularLocation>
        <location evidence="1">Cell membrane</location>
    </subcellularLocation>
</comment>
<protein>
    <submittedName>
        <fullName evidence="7">ABC-type glycine betaine transport, periplasmic subunit</fullName>
    </submittedName>
</protein>
<evidence type="ECO:0000256" key="2">
    <source>
        <dbReference type="ARBA" id="ARBA00022448"/>
    </source>
</evidence>
<dbReference type="EMBL" id="CP000112">
    <property type="protein sequence ID" value="ABB40100.1"/>
    <property type="molecule type" value="Genomic_DNA"/>
</dbReference>
<dbReference type="InterPro" id="IPR007210">
    <property type="entry name" value="ABC_Gly_betaine_transp_sub-bd"/>
</dbReference>
<dbReference type="PANTHER" id="PTHR47737:SF1">
    <property type="entry name" value="GLYCINE BETAINE_PROLINE BETAINE TRANSPORT SYSTEM PERMEASE PROTEIN PROW"/>
    <property type="match status" value="1"/>
</dbReference>
<evidence type="ECO:0000256" key="3">
    <source>
        <dbReference type="ARBA" id="ARBA00022475"/>
    </source>
</evidence>
<dbReference type="GO" id="GO:0031460">
    <property type="term" value="P:glycine betaine transport"/>
    <property type="evidence" value="ECO:0007669"/>
    <property type="project" value="TreeGrafter"/>
</dbReference>
<dbReference type="HOGENOM" id="CLU_008673_1_0_7"/>
<dbReference type="Gene3D" id="3.40.190.10">
    <property type="entry name" value="Periplasmic binding protein-like II"/>
    <property type="match status" value="1"/>
</dbReference>
<dbReference type="KEGG" id="dde:Dde_3306"/>
<evidence type="ECO:0000313" key="8">
    <source>
        <dbReference type="Proteomes" id="UP000002710"/>
    </source>
</evidence>
<dbReference type="SUPFAM" id="SSF53850">
    <property type="entry name" value="Periplasmic binding protein-like II"/>
    <property type="match status" value="1"/>
</dbReference>
<dbReference type="Gene3D" id="3.40.190.100">
    <property type="entry name" value="Glycine betaine-binding periplasmic protein, domain 2"/>
    <property type="match status" value="1"/>
</dbReference>
<dbReference type="Gene3D" id="3.10.105.10">
    <property type="entry name" value="Dipeptide-binding Protein, Domain 3"/>
    <property type="match status" value="1"/>
</dbReference>
<sequence>MRRVIVFVAAVLILAAGPVRAAEKPVTIAYAQWSSSIASANLMKALIQEKLGIPCTLVAAGAGEMWRMVAAGEADAMLSAWLPHTHSAYRARYAGMLDDLGPNLEGTRTGLVVPRVTAGRFTAGTGLRNRPYVTTASIPALRKDAQRYRHRIIGIEPDAGVMEKAERALDVYGLRDSFRLESGSEVAMMAELSHAVRHQEWVVFTGWLPHWAFARWNLEFLEDPEGVFSESGSIHTMTRKGLAEENQAVFRLLDAFYWSPEDMGQLMLWIQDDKGLFPYEKALRWIRTHPEKVTRWLAEQP</sequence>
<gene>
    <name evidence="7" type="ordered locus">Dde_3306</name>
</gene>
<dbReference type="Proteomes" id="UP000002710">
    <property type="component" value="Chromosome"/>
</dbReference>
<dbReference type="AlphaFoldDB" id="Q30W46"/>
<name>Q30W46_OLEA2</name>
<evidence type="ECO:0000256" key="4">
    <source>
        <dbReference type="ARBA" id="ARBA00023136"/>
    </source>
</evidence>
<keyword evidence="8" id="KW-1185">Reference proteome</keyword>
<feature type="domain" description="ABC-type glycine betaine transport system substrate-binding" evidence="6">
    <location>
        <begin position="24"/>
        <end position="287"/>
    </location>
</feature>
<dbReference type="GO" id="GO:0015226">
    <property type="term" value="F:carnitine transmembrane transporter activity"/>
    <property type="evidence" value="ECO:0007669"/>
    <property type="project" value="TreeGrafter"/>
</dbReference>
<proteinExistence type="predicted"/>
<feature type="signal peptide" evidence="5">
    <location>
        <begin position="1"/>
        <end position="21"/>
    </location>
</feature>
<evidence type="ECO:0000256" key="1">
    <source>
        <dbReference type="ARBA" id="ARBA00004236"/>
    </source>
</evidence>
<keyword evidence="4" id="KW-0472">Membrane</keyword>
<dbReference type="RefSeq" id="WP_011369035.1">
    <property type="nucleotide sequence ID" value="NC_007519.1"/>
</dbReference>
<dbReference type="PANTHER" id="PTHR47737">
    <property type="entry name" value="GLYCINE BETAINE/PROLINE BETAINE TRANSPORT SYSTEM PERMEASE PROTEIN PROW"/>
    <property type="match status" value="1"/>
</dbReference>
<dbReference type="CDD" id="cd13639">
    <property type="entry name" value="PBP2_OpuAC_like"/>
    <property type="match status" value="1"/>
</dbReference>
<keyword evidence="3" id="KW-1003">Cell membrane</keyword>
<keyword evidence="2" id="KW-0813">Transport</keyword>
<evidence type="ECO:0000313" key="7">
    <source>
        <dbReference type="EMBL" id="ABB40100.1"/>
    </source>
</evidence>
<dbReference type="STRING" id="207559.Dde_3306"/>
<keyword evidence="5" id="KW-0732">Signal</keyword>
<organism evidence="7 8">
    <name type="scientific">Oleidesulfovibrio alaskensis (strain ATCC BAA-1058 / DSM 17464 / G20)</name>
    <name type="common">Desulfovibrio alaskensis</name>
    <dbReference type="NCBI Taxonomy" id="207559"/>
    <lineage>
        <taxon>Bacteria</taxon>
        <taxon>Pseudomonadati</taxon>
        <taxon>Thermodesulfobacteriota</taxon>
        <taxon>Desulfovibrionia</taxon>
        <taxon>Desulfovibrionales</taxon>
        <taxon>Desulfovibrionaceae</taxon>
        <taxon>Oleidesulfovibrio</taxon>
    </lineage>
</organism>
<dbReference type="eggNOG" id="COG2113">
    <property type="taxonomic scope" value="Bacteria"/>
</dbReference>
<evidence type="ECO:0000256" key="5">
    <source>
        <dbReference type="SAM" id="SignalP"/>
    </source>
</evidence>
<reference evidence="7 8" key="1">
    <citation type="journal article" date="2011" name="J. Bacteriol.">
        <title>Complete genome sequence and updated annotation of Desulfovibrio alaskensis G20.</title>
        <authorList>
            <person name="Hauser L.J."/>
            <person name="Land M.L."/>
            <person name="Brown S.D."/>
            <person name="Larimer F."/>
            <person name="Keller K.L."/>
            <person name="Rapp-Giles B.J."/>
            <person name="Price M.N."/>
            <person name="Lin M."/>
            <person name="Bruce D.C."/>
            <person name="Detter J.C."/>
            <person name="Tapia R."/>
            <person name="Han C.S."/>
            <person name="Goodwin L.A."/>
            <person name="Cheng J.F."/>
            <person name="Pitluck S."/>
            <person name="Copeland A."/>
            <person name="Lucas S."/>
            <person name="Nolan M."/>
            <person name="Lapidus A.L."/>
            <person name="Palumbo A.V."/>
            <person name="Wall J.D."/>
        </authorList>
    </citation>
    <scope>NUCLEOTIDE SEQUENCE [LARGE SCALE GENOMIC DNA]</scope>
    <source>
        <strain evidence="8">ATCC BAA 1058 / DSM 17464 / G20</strain>
    </source>
</reference>
<dbReference type="Pfam" id="PF04069">
    <property type="entry name" value="OpuAC"/>
    <property type="match status" value="1"/>
</dbReference>
<dbReference type="GO" id="GO:0043190">
    <property type="term" value="C:ATP-binding cassette (ABC) transporter complex"/>
    <property type="evidence" value="ECO:0007669"/>
    <property type="project" value="InterPro"/>
</dbReference>
<accession>Q30W46</accession>
<dbReference type="GO" id="GO:0005275">
    <property type="term" value="F:amine transmembrane transporter activity"/>
    <property type="evidence" value="ECO:0007669"/>
    <property type="project" value="TreeGrafter"/>
</dbReference>